<keyword evidence="2" id="KW-1185">Reference proteome</keyword>
<organism evidence="1 2">
    <name type="scientific">Neophaeococcomyces mojaviensis</name>
    <dbReference type="NCBI Taxonomy" id="3383035"/>
    <lineage>
        <taxon>Eukaryota</taxon>
        <taxon>Fungi</taxon>
        <taxon>Dikarya</taxon>
        <taxon>Ascomycota</taxon>
        <taxon>Pezizomycotina</taxon>
        <taxon>Eurotiomycetes</taxon>
        <taxon>Chaetothyriomycetidae</taxon>
        <taxon>Chaetothyriales</taxon>
        <taxon>Chaetothyriales incertae sedis</taxon>
        <taxon>Neophaeococcomyces</taxon>
    </lineage>
</organism>
<evidence type="ECO:0000313" key="1">
    <source>
        <dbReference type="EMBL" id="KAJ9652091.1"/>
    </source>
</evidence>
<name>A0ACC2ZWM6_9EURO</name>
<dbReference type="EMBL" id="JAPDRQ010000218">
    <property type="protein sequence ID" value="KAJ9652091.1"/>
    <property type="molecule type" value="Genomic_DNA"/>
</dbReference>
<gene>
    <name evidence="1" type="ORF">H2198_008648</name>
</gene>
<comment type="caution">
    <text evidence="1">The sequence shown here is derived from an EMBL/GenBank/DDBJ whole genome shotgun (WGS) entry which is preliminary data.</text>
</comment>
<reference evidence="1" key="1">
    <citation type="submission" date="2022-10" db="EMBL/GenBank/DDBJ databases">
        <title>Culturing micro-colonial fungi from biological soil crusts in the Mojave desert and describing Neophaeococcomyces mojavensis, and introducing the new genera and species Taxawa tesnikishii.</title>
        <authorList>
            <person name="Kurbessoian T."/>
            <person name="Stajich J.E."/>
        </authorList>
    </citation>
    <scope>NUCLEOTIDE SEQUENCE</scope>
    <source>
        <strain evidence="1">JES_112</strain>
    </source>
</reference>
<accession>A0ACC2ZWM6</accession>
<protein>
    <submittedName>
        <fullName evidence="1">Uncharacterized protein</fullName>
    </submittedName>
</protein>
<dbReference type="Proteomes" id="UP001172386">
    <property type="component" value="Unassembled WGS sequence"/>
</dbReference>
<evidence type="ECO:0000313" key="2">
    <source>
        <dbReference type="Proteomes" id="UP001172386"/>
    </source>
</evidence>
<proteinExistence type="predicted"/>
<sequence>MAVEAGLNGDSVSNGQTSSSVDSSDDTAKDGVAEADFVTSLASDEVTLSRDDMDNLNGTRDRPLVVADRADGFLRPTAETPAKSPIATASPLTAPASTQLSHEQASNNYFAHHSIHSPSPRRTLRVLNFSGPSSSGSLHTLAEQDGQEDDDGQGAPEVTSTVTRSLSTRSRPSPQHHRRHSKSASMSQSVATLRRHMNNEHPIYPEQSLSSLSQPSHGNTRPAPILRTRSSHPAQNLLYNDMSNMSKQSRDRLTLPSFARTADNTPMSSPGLFSPTAVRVTNPFEADSQRAASPQLHHLQTPKETHAAEIDHDLMTGNKIINTYEVIKELGRGEQGKVKLGRDMVNEMLVAIKIVPRFSRRRRLGKLGEPQDQTKKEVAILKKARHPNVVSLLEVIDDPNKNKVYLVLEFVEHGEITWRRKGVPIITHINCARFEHECKGIAMTLEPSDQDLWAVRNAVARHDALEKARAGQHNMTSGVSHWNLESDIDEDTGNLERTHSQAHSIAHSIARSYAQLESAAPTRSHSLDDYVGSGSSQLAGSMYGPYDDAPYMSERKFSIATALSHMSSEFDAEEGEADEQRDWVPALTQEEARRAFRDTLLGLEFLHAVGIIHRDIKPSNLLVASDGTIKISDFGVSYLGRPLTEAAVKEDILPEREAESVDDERELARNVGTPGFWAPELVYEDASIWKDGKIPKITGAIDLWALGVTLYAMVYARLPWYAEGTMGLHAAQCTTPAICPKTRLVPVDSANPGWVTQSKVPINCNKRLDYELKFEPVPEDLRNLIMKLLIKDPSKRMTIAEAKRHPWVLEGLPTHDEKQFLQPPGIVENEKKIIEPDEKEISAAVVKRSVFGDLAKATTRIVGNFLRGATTARKRGLSVATNTSTSSESVNNSPTGSTASTIGKNERGRDVRRTSLRGDEVIPALHRSRENTEHPLAQSQSASPDNQEMPGYFAGETPKFSPQPSPRVQPVPELRPKLQDRAISELSTADSVRTIRASQVNPHLPLENVQAARSPESTLQSRVEGIWEGSKRTLSRLASRDRRPADSSRSSSATRRSSEGENRSAPSLAFSNAQATGSIETPEVLRAVDQRLEQSQTVRPSTVATHQYHQPLASSESAFSHAQEINQRRHMLEAQDEAEQASSSAGSSQGTSNPSECPPSPDDLTYGARRRVQAEQEPHSPLEIDSRITKLPISTTASSMEDFGNSSVTQSTSNQSFLATSGASSPPEDTFLSVEYRNQYRKDLQHGDSAPDFMRTADTITQRYRPSATGKPIENQVHYPEDDGDDEQDSDDDDEELMMLGGSMRRTRP</sequence>